<dbReference type="EMBL" id="LAVV01008801">
    <property type="protein sequence ID" value="KNZ51904.1"/>
    <property type="molecule type" value="Genomic_DNA"/>
</dbReference>
<keyword evidence="2" id="KW-0732">Signal</keyword>
<evidence type="ECO:0000256" key="1">
    <source>
        <dbReference type="SAM" id="MobiDB-lite"/>
    </source>
</evidence>
<evidence type="ECO:0000313" key="3">
    <source>
        <dbReference type="EMBL" id="KNZ51904.1"/>
    </source>
</evidence>
<feature type="region of interest" description="Disordered" evidence="1">
    <location>
        <begin position="348"/>
        <end position="397"/>
    </location>
</feature>
<feature type="chain" id="PRO_5005568089" evidence="2">
    <location>
        <begin position="24"/>
        <end position="397"/>
    </location>
</feature>
<reference evidence="3 4" key="1">
    <citation type="submission" date="2015-08" db="EMBL/GenBank/DDBJ databases">
        <title>Next Generation Sequencing and Analysis of the Genome of Puccinia sorghi L Schw, the Causal Agent of Maize Common Rust.</title>
        <authorList>
            <person name="Rochi L."/>
            <person name="Burguener G."/>
            <person name="Darino M."/>
            <person name="Turjanski A."/>
            <person name="Kreff E."/>
            <person name="Dieguez M.J."/>
            <person name="Sacco F."/>
        </authorList>
    </citation>
    <scope>NUCLEOTIDE SEQUENCE [LARGE SCALE GENOMIC DNA]</scope>
    <source>
        <strain evidence="3 4">RO10H11247</strain>
    </source>
</reference>
<feature type="signal peptide" evidence="2">
    <location>
        <begin position="1"/>
        <end position="23"/>
    </location>
</feature>
<dbReference type="AlphaFoldDB" id="A0A0L6UTV0"/>
<dbReference type="VEuPathDB" id="FungiDB:VP01_376g5"/>
<dbReference type="PANTHER" id="PTHR35396:SF1">
    <property type="entry name" value="SMALL SECRETED PROTEIN"/>
    <property type="match status" value="1"/>
</dbReference>
<dbReference type="Proteomes" id="UP000037035">
    <property type="component" value="Unassembled WGS sequence"/>
</dbReference>
<organism evidence="3 4">
    <name type="scientific">Puccinia sorghi</name>
    <dbReference type="NCBI Taxonomy" id="27349"/>
    <lineage>
        <taxon>Eukaryota</taxon>
        <taxon>Fungi</taxon>
        <taxon>Dikarya</taxon>
        <taxon>Basidiomycota</taxon>
        <taxon>Pucciniomycotina</taxon>
        <taxon>Pucciniomycetes</taxon>
        <taxon>Pucciniales</taxon>
        <taxon>Pucciniaceae</taxon>
        <taxon>Puccinia</taxon>
    </lineage>
</organism>
<protein>
    <submittedName>
        <fullName evidence="3">Uncharacterized protein</fullName>
    </submittedName>
</protein>
<evidence type="ECO:0000256" key="2">
    <source>
        <dbReference type="SAM" id="SignalP"/>
    </source>
</evidence>
<evidence type="ECO:0000313" key="4">
    <source>
        <dbReference type="Proteomes" id="UP000037035"/>
    </source>
</evidence>
<dbReference type="OrthoDB" id="160054at2759"/>
<sequence>MISSKALVAAIAVISIIVSNVSANADPATGHLRNYKPSAQWLSKNKVNHSSPGVQASECGMNTRLHFPNGDLLKLFAVQLFAWFQYNHSTDGYHGCPYGDCYAFTTFPQPEDMELAFLDAISFFWQNLARSPLLADPQTGEFGYEVSLSGEFLDGPTPPGTLQKLHDSNYPGLKEDELPRWPKGAADKFRWAPEPAHPKCGRICDINRDPGMEPGKYGSTFWSPASAESYPPPYGMHANCSAGSTTPVPEGCQSYCGCCKKDGNCENECTNQYNGKCKQEDCASFLPPPDPSLPGPQPGQDLDKCMNYCECSQTCPKGDDDGAKCRKKQCGHISTGCEDHTCPAPVSPPPVSEMPAPIGGGYTSQHKHKKKSSTHKESSRSSRKSRQKARKESKSCA</sequence>
<name>A0A0L6UTV0_9BASI</name>
<accession>A0A0L6UTV0</accession>
<comment type="caution">
    <text evidence="3">The sequence shown here is derived from an EMBL/GenBank/DDBJ whole genome shotgun (WGS) entry which is preliminary data.</text>
</comment>
<proteinExistence type="predicted"/>
<gene>
    <name evidence="3" type="ORF">VP01_376g5</name>
</gene>
<dbReference type="PANTHER" id="PTHR35396">
    <property type="entry name" value="SMALL SECRETED PROTEIN"/>
    <property type="match status" value="1"/>
</dbReference>
<keyword evidence="4" id="KW-1185">Reference proteome</keyword>